<dbReference type="GO" id="GO:0006508">
    <property type="term" value="P:proteolysis"/>
    <property type="evidence" value="ECO:0007669"/>
    <property type="project" value="InterPro"/>
</dbReference>
<proteinExistence type="inferred from homology"/>
<evidence type="ECO:0000259" key="2">
    <source>
        <dbReference type="Pfam" id="PF00082"/>
    </source>
</evidence>
<dbReference type="SUPFAM" id="SSF52743">
    <property type="entry name" value="Subtilisin-like"/>
    <property type="match status" value="1"/>
</dbReference>
<dbReference type="PROSITE" id="PS51257">
    <property type="entry name" value="PROKAR_LIPOPROTEIN"/>
    <property type="match status" value="1"/>
</dbReference>
<keyword evidence="4" id="KW-1185">Reference proteome</keyword>
<comment type="similarity">
    <text evidence="1">Belongs to the peptidase S8 family.</text>
</comment>
<dbReference type="AlphaFoldDB" id="A0A2T0V1F0"/>
<gene>
    <name evidence="3" type="ORF">B0H98_107150</name>
</gene>
<dbReference type="PROSITE" id="PS51892">
    <property type="entry name" value="SUBTILASE"/>
    <property type="match status" value="1"/>
</dbReference>
<dbReference type="InterPro" id="IPR000209">
    <property type="entry name" value="Peptidase_S8/S53_dom"/>
</dbReference>
<accession>A0A2T0V1F0</accession>
<dbReference type="Gene3D" id="3.40.50.200">
    <property type="entry name" value="Peptidase S8/S53 domain"/>
    <property type="match status" value="1"/>
</dbReference>
<evidence type="ECO:0000313" key="4">
    <source>
        <dbReference type="Proteomes" id="UP000237647"/>
    </source>
</evidence>
<dbReference type="InterPro" id="IPR036852">
    <property type="entry name" value="Peptidase_S8/S53_dom_sf"/>
</dbReference>
<dbReference type="EMBL" id="PVTK01000007">
    <property type="protein sequence ID" value="PRY64005.1"/>
    <property type="molecule type" value="Genomic_DNA"/>
</dbReference>
<reference evidence="3 4" key="1">
    <citation type="submission" date="2018-03" db="EMBL/GenBank/DDBJ databases">
        <title>Genomic Encyclopedia of Type Strains, Phase III (KMG-III): the genomes of soil and plant-associated and newly described type strains.</title>
        <authorList>
            <person name="Whitman W."/>
        </authorList>
    </citation>
    <scope>NUCLEOTIDE SEQUENCE [LARGE SCALE GENOMIC DNA]</scope>
    <source>
        <strain evidence="3 4">CGMCC 1.12152</strain>
    </source>
</reference>
<feature type="domain" description="Peptidase S8/S53" evidence="2">
    <location>
        <begin position="70"/>
        <end position="310"/>
    </location>
</feature>
<dbReference type="Proteomes" id="UP000237647">
    <property type="component" value="Unassembled WGS sequence"/>
</dbReference>
<dbReference type="Pfam" id="PF00082">
    <property type="entry name" value="Peptidase_S8"/>
    <property type="match status" value="1"/>
</dbReference>
<sequence length="738" mass="77703">MGNRHPLVLAIGMALGTISIAGCSSGGGGGGTGESDPNLGIHNAAPVMQPATIAPMMVASKKESVTLSTDIRLAVVDSAFDVENLTNNHLVIDTLNVHTNSTDVSGGNEWHGNAVASVITGGTLGNARLDLIKVEQDGVNRSSAINYAVGEAAERGARVINASFSKRYLASDPRLAFNGVTARQSLDQVVNANGGSGAVYVISAGNEGTAMQTEGRPIYESYPELYNMMLIAVGTTPDGNIHPSSSYPGDDTRLQERAIATDYVHRQVNAQGTSFSAARISEYAAGILARWPHLNAQQASKRLLDTASQDSALFAQNDCGSQATTNCGTYYLGQGIADINAALAPEGELVVAQSEQVAAGGELAERSEILLSSAFGKSLSEAGALDNVAAFDSLGRDYQVNLSGRAQPRTQRATQLRSQMEQLTQYSSASLQTESVSMGPYSFTSSINGAGDLLSSRFDGALGNASLSAFNFAGSQASPMSAYAESGMMPMISFQSGSALTQSLDSVNGVKANYALGDTLSFIATHWAGNELETTNDRDYQANRSDVGFQWQLSPALSMTTQVGRLQERNGLMGASGSGALGLGERNEMTFAGITLQAQHGNGISSFAEFEQGRGDAEGNGLLAHLRDIRAQKVAMGLQWQDDNERAAFSLQQPLRIESGIATLDVPVGRTLDGGVIREEREAQLSPSGRQVDIEFGYTYSPSANTRWQFNLLHTLEPGHDADASSDTAGMVSFSTLL</sequence>
<evidence type="ECO:0000313" key="3">
    <source>
        <dbReference type="EMBL" id="PRY64005.1"/>
    </source>
</evidence>
<evidence type="ECO:0000256" key="1">
    <source>
        <dbReference type="PROSITE-ProRule" id="PRU01240"/>
    </source>
</evidence>
<organism evidence="3 4">
    <name type="scientific">Vreelandella songnenensis</name>
    <dbReference type="NCBI Taxonomy" id="1176243"/>
    <lineage>
        <taxon>Bacteria</taxon>
        <taxon>Pseudomonadati</taxon>
        <taxon>Pseudomonadota</taxon>
        <taxon>Gammaproteobacteria</taxon>
        <taxon>Oceanospirillales</taxon>
        <taxon>Halomonadaceae</taxon>
        <taxon>Vreelandella</taxon>
    </lineage>
</organism>
<dbReference type="GO" id="GO:0004252">
    <property type="term" value="F:serine-type endopeptidase activity"/>
    <property type="evidence" value="ECO:0007669"/>
    <property type="project" value="InterPro"/>
</dbReference>
<comment type="caution">
    <text evidence="3">The sequence shown here is derived from an EMBL/GenBank/DDBJ whole genome shotgun (WGS) entry which is preliminary data.</text>
</comment>
<name>A0A2T0V1F0_9GAMM</name>
<protein>
    <submittedName>
        <fullName evidence="3">Subtilase family protein</fullName>
    </submittedName>
</protein>
<comment type="caution">
    <text evidence="1">Lacks conserved residue(s) required for the propagation of feature annotation.</text>
</comment>